<name>A0ABP6C1M7_9ACTN</name>
<dbReference type="PANTHER" id="PTHR10357:SF179">
    <property type="entry name" value="NEUTRAL AND BASIC AMINO ACID TRANSPORT PROTEIN RBAT"/>
    <property type="match status" value="1"/>
</dbReference>
<dbReference type="Pfam" id="PF11941">
    <property type="entry name" value="DUF3459"/>
    <property type="match status" value="1"/>
</dbReference>
<dbReference type="InterPro" id="IPR006047">
    <property type="entry name" value="GH13_cat_dom"/>
</dbReference>
<accession>A0ABP6C1M7</accession>
<comment type="caution">
    <text evidence="3">The sequence shown here is derived from an EMBL/GenBank/DDBJ whole genome shotgun (WGS) entry which is preliminary data.</text>
</comment>
<dbReference type="EMBL" id="BAAATD010000004">
    <property type="protein sequence ID" value="GAA2597887.1"/>
    <property type="molecule type" value="Genomic_DNA"/>
</dbReference>
<evidence type="ECO:0000256" key="1">
    <source>
        <dbReference type="ARBA" id="ARBA00008061"/>
    </source>
</evidence>
<proteinExistence type="inferred from homology"/>
<dbReference type="CDD" id="cd11332">
    <property type="entry name" value="AmyAc_OligoGlu_TS"/>
    <property type="match status" value="1"/>
</dbReference>
<evidence type="ECO:0000259" key="2">
    <source>
        <dbReference type="SMART" id="SM00642"/>
    </source>
</evidence>
<dbReference type="GO" id="GO:0016787">
    <property type="term" value="F:hydrolase activity"/>
    <property type="evidence" value="ECO:0007669"/>
    <property type="project" value="UniProtKB-KW"/>
</dbReference>
<keyword evidence="4" id="KW-1185">Reference proteome</keyword>
<dbReference type="InterPro" id="IPR022567">
    <property type="entry name" value="DUF3459"/>
</dbReference>
<gene>
    <name evidence="3" type="ORF">GCM10010411_34270</name>
</gene>
<dbReference type="RefSeq" id="WP_344541986.1">
    <property type="nucleotide sequence ID" value="NZ_BAAATD010000004.1"/>
</dbReference>
<dbReference type="Gene3D" id="3.20.20.80">
    <property type="entry name" value="Glycosidases"/>
    <property type="match status" value="1"/>
</dbReference>
<feature type="domain" description="Glycosyl hydrolase family 13 catalytic" evidence="2">
    <location>
        <begin position="16"/>
        <end position="400"/>
    </location>
</feature>
<comment type="similarity">
    <text evidence="1">Belongs to the glycosyl hydrolase 13 family.</text>
</comment>
<dbReference type="Pfam" id="PF00128">
    <property type="entry name" value="Alpha-amylase"/>
    <property type="match status" value="1"/>
</dbReference>
<dbReference type="InterPro" id="IPR045857">
    <property type="entry name" value="O16G_dom_2"/>
</dbReference>
<dbReference type="PANTHER" id="PTHR10357">
    <property type="entry name" value="ALPHA-AMYLASE FAMILY MEMBER"/>
    <property type="match status" value="1"/>
</dbReference>
<dbReference type="SMART" id="SM00642">
    <property type="entry name" value="Aamy"/>
    <property type="match status" value="1"/>
</dbReference>
<reference evidence="4" key="1">
    <citation type="journal article" date="2019" name="Int. J. Syst. Evol. Microbiol.">
        <title>The Global Catalogue of Microorganisms (GCM) 10K type strain sequencing project: providing services to taxonomists for standard genome sequencing and annotation.</title>
        <authorList>
            <consortium name="The Broad Institute Genomics Platform"/>
            <consortium name="The Broad Institute Genome Sequencing Center for Infectious Disease"/>
            <person name="Wu L."/>
            <person name="Ma J."/>
        </authorList>
    </citation>
    <scope>NUCLEOTIDE SEQUENCE [LARGE SCALE GENOMIC DNA]</scope>
    <source>
        <strain evidence="4">JCM 6833</strain>
    </source>
</reference>
<sequence>MPETFPEWWRDAAIYQVYPRSFADGTGDGIGDLGGLRARLPYLVELGVDALWINPWYPSPMADGGYDVADYRDIDPVFGTLAEAEKLIAEAHGLGLRIIIDVVPNHCSDQHAWFRRALREGPGSPFRDRFWFRPGRDGGPPNDWQSIFGGPAWTQVPDGEWYLHLFAPEQPDFNWSDPLVREEFLDILRFWFDRGADGIRIDSAAVLVKDPDAAPDGLDPYTDRDGVHEIYREWRRVADEYGGRALIGEIWLPDQDRFAAYLAPGELHTAFNFDFLSSPWEAPALRRTIEETLATHTPLNAPPTWVLSNHDVTRPPTRFGRADTGFSLAERNHGAPTDLALGTRRARAAALLAMALPGSVYVYQGEELGLEEVEDLPLDKLQDPIWRRSGHTDRGRDGCRVPLPWSGDEPPFGFGADSWLPQPAHWRTLTAEAQSDDPGSMLTLYRQALRLRRELPASFTWRATPDGVLAFDRGDTFTCVVNLGEHPYPVPAGETLLASGPLRNGELPPDTAIWLSSHGS</sequence>
<evidence type="ECO:0000313" key="4">
    <source>
        <dbReference type="Proteomes" id="UP001501509"/>
    </source>
</evidence>
<dbReference type="InterPro" id="IPR017853">
    <property type="entry name" value="GH"/>
</dbReference>
<organism evidence="3 4">
    <name type="scientific">Actinomadura fulvescens</name>
    <dbReference type="NCBI Taxonomy" id="46160"/>
    <lineage>
        <taxon>Bacteria</taxon>
        <taxon>Bacillati</taxon>
        <taxon>Actinomycetota</taxon>
        <taxon>Actinomycetes</taxon>
        <taxon>Streptosporangiales</taxon>
        <taxon>Thermomonosporaceae</taxon>
        <taxon>Actinomadura</taxon>
    </lineage>
</organism>
<dbReference type="Proteomes" id="UP001501509">
    <property type="component" value="Unassembled WGS sequence"/>
</dbReference>
<dbReference type="SUPFAM" id="SSF51445">
    <property type="entry name" value="(Trans)glycosidases"/>
    <property type="match status" value="1"/>
</dbReference>
<dbReference type="Gene3D" id="3.90.400.10">
    <property type="entry name" value="Oligo-1,6-glucosidase, Domain 2"/>
    <property type="match status" value="1"/>
</dbReference>
<keyword evidence="3" id="KW-0378">Hydrolase</keyword>
<evidence type="ECO:0000313" key="3">
    <source>
        <dbReference type="EMBL" id="GAA2597887.1"/>
    </source>
</evidence>
<protein>
    <submittedName>
        <fullName evidence="3">Glycoside hydrolase family 13 protein</fullName>
    </submittedName>
</protein>